<keyword evidence="5" id="KW-1185">Reference proteome</keyword>
<feature type="transmembrane region" description="Helical" evidence="2">
    <location>
        <begin position="104"/>
        <end position="129"/>
    </location>
</feature>
<protein>
    <submittedName>
        <fullName evidence="4">Uncharacterized protein</fullName>
    </submittedName>
</protein>
<accession>A0A8H9HXX9</accession>
<evidence type="ECO:0000313" key="4">
    <source>
        <dbReference type="EMBL" id="GGU92728.1"/>
    </source>
</evidence>
<dbReference type="Proteomes" id="UP000660975">
    <property type="component" value="Unassembled WGS sequence"/>
</dbReference>
<keyword evidence="2" id="KW-0812">Transmembrane</keyword>
<evidence type="ECO:0000313" key="3">
    <source>
        <dbReference type="EMBL" id="GFH80945.1"/>
    </source>
</evidence>
<evidence type="ECO:0000313" key="5">
    <source>
        <dbReference type="Proteomes" id="UP000480804"/>
    </source>
</evidence>
<gene>
    <name evidence="4" type="ORF">GCM10010227_55050</name>
    <name evidence="3" type="ORF">Sgou_56150</name>
</gene>
<reference evidence="4" key="3">
    <citation type="submission" date="2020-09" db="EMBL/GenBank/DDBJ databases">
        <authorList>
            <person name="Sun Q."/>
            <person name="Ohkuma M."/>
        </authorList>
    </citation>
    <scope>NUCLEOTIDE SEQUENCE</scope>
    <source>
        <strain evidence="4">JCM 4136</strain>
    </source>
</reference>
<reference evidence="4" key="1">
    <citation type="journal article" date="2014" name="Int. J. Syst. Evol. Microbiol.">
        <title>Complete genome sequence of Corynebacterium casei LMG S-19264T (=DSM 44701T), isolated from a smear-ripened cheese.</title>
        <authorList>
            <consortium name="US DOE Joint Genome Institute (JGI-PGF)"/>
            <person name="Walter F."/>
            <person name="Albersmeier A."/>
            <person name="Kalinowski J."/>
            <person name="Ruckert C."/>
        </authorList>
    </citation>
    <scope>NUCLEOTIDE SEQUENCE</scope>
    <source>
        <strain evidence="4">JCM 4136</strain>
    </source>
</reference>
<dbReference type="EMBL" id="BLLO01000031">
    <property type="protein sequence ID" value="GFH80945.1"/>
    <property type="molecule type" value="Genomic_DNA"/>
</dbReference>
<evidence type="ECO:0000256" key="2">
    <source>
        <dbReference type="SAM" id="Phobius"/>
    </source>
</evidence>
<name>A0A8H9HXX9_9ACTN</name>
<feature type="compositionally biased region" description="Basic residues" evidence="1">
    <location>
        <begin position="154"/>
        <end position="166"/>
    </location>
</feature>
<evidence type="ECO:0000256" key="1">
    <source>
        <dbReference type="SAM" id="MobiDB-lite"/>
    </source>
</evidence>
<comment type="caution">
    <text evidence="4">The sequence shown here is derived from an EMBL/GenBank/DDBJ whole genome shotgun (WGS) entry which is preliminary data.</text>
</comment>
<dbReference type="EMBL" id="BMSC01000030">
    <property type="protein sequence ID" value="GGU92728.1"/>
    <property type="molecule type" value="Genomic_DNA"/>
</dbReference>
<organism evidence="4 6">
    <name type="scientific">Streptomyces gougerotii</name>
    <dbReference type="NCBI Taxonomy" id="53448"/>
    <lineage>
        <taxon>Bacteria</taxon>
        <taxon>Bacillati</taxon>
        <taxon>Actinomycetota</taxon>
        <taxon>Actinomycetes</taxon>
        <taxon>Kitasatosporales</taxon>
        <taxon>Streptomycetaceae</taxon>
        <taxon>Streptomyces</taxon>
        <taxon>Streptomyces diastaticus group</taxon>
    </lineage>
</organism>
<feature type="transmembrane region" description="Helical" evidence="2">
    <location>
        <begin position="77"/>
        <end position="98"/>
    </location>
</feature>
<dbReference type="AlphaFoldDB" id="A0A8H9HXX9"/>
<keyword evidence="2" id="KW-1133">Transmembrane helix</keyword>
<sequence>MTARVRPDAGRLTARQAGSDGLMATAERRRTSAERGEPGGRVPGPRRAEGSGQPDRPPLWVEEPAVRPRMPDPVRTAAVRAVLIVALTLIQAMVAFLATLAESWLAFPMVLSGVASTIAATWAVLDVWVTRQVWNQRHGVVSAPGSTARELRRERRRERRAARRAARSGVRIPDPSAGTRSAASDGERRGRDGGDPVPAPERAGKSPERGGEPAGDAPGVDRGACARSGGGSGVRAAARRIGTAERSGAQGSERSRELTHSS</sequence>
<feature type="compositionally biased region" description="Basic and acidic residues" evidence="1">
    <location>
        <begin position="253"/>
        <end position="262"/>
    </location>
</feature>
<keyword evidence="2" id="KW-0472">Membrane</keyword>
<feature type="region of interest" description="Disordered" evidence="1">
    <location>
        <begin position="141"/>
        <end position="262"/>
    </location>
</feature>
<feature type="region of interest" description="Disordered" evidence="1">
    <location>
        <begin position="1"/>
        <end position="64"/>
    </location>
</feature>
<evidence type="ECO:0000313" key="6">
    <source>
        <dbReference type="Proteomes" id="UP000660975"/>
    </source>
</evidence>
<reference evidence="3 5" key="2">
    <citation type="submission" date="2020-02" db="EMBL/GenBank/DDBJ databases">
        <title>Whole genome shotgun sequence of Streptomyces gougerotii NBRC 13043.</title>
        <authorList>
            <person name="Ichikawa N."/>
            <person name="Komaki H."/>
            <person name="Tamura T."/>
        </authorList>
    </citation>
    <scope>NUCLEOTIDE SEQUENCE [LARGE SCALE GENOMIC DNA]</scope>
    <source>
        <strain evidence="3 5">NBRC 13043</strain>
    </source>
</reference>
<feature type="compositionally biased region" description="Basic and acidic residues" evidence="1">
    <location>
        <begin position="202"/>
        <end position="211"/>
    </location>
</feature>
<dbReference type="Proteomes" id="UP000480804">
    <property type="component" value="Unassembled WGS sequence"/>
</dbReference>
<proteinExistence type="predicted"/>
<feature type="compositionally biased region" description="Basic and acidic residues" evidence="1">
    <location>
        <begin position="185"/>
        <end position="194"/>
    </location>
</feature>
<feature type="compositionally biased region" description="Basic and acidic residues" evidence="1">
    <location>
        <begin position="26"/>
        <end position="38"/>
    </location>
</feature>